<feature type="compositionally biased region" description="Low complexity" evidence="12">
    <location>
        <begin position="148"/>
        <end position="162"/>
    </location>
</feature>
<dbReference type="SUPFAM" id="SSF56112">
    <property type="entry name" value="Protein kinase-like (PK-like)"/>
    <property type="match status" value="1"/>
</dbReference>
<evidence type="ECO:0000256" key="10">
    <source>
        <dbReference type="ARBA" id="ARBA00051680"/>
    </source>
</evidence>
<dbReference type="Pfam" id="PF00069">
    <property type="entry name" value="Pkinase"/>
    <property type="match status" value="1"/>
</dbReference>
<evidence type="ECO:0000256" key="9">
    <source>
        <dbReference type="ARBA" id="ARBA00049308"/>
    </source>
</evidence>
<feature type="compositionally biased region" description="Polar residues" evidence="12">
    <location>
        <begin position="28"/>
        <end position="41"/>
    </location>
</feature>
<evidence type="ECO:0000256" key="1">
    <source>
        <dbReference type="ARBA" id="ARBA00008867"/>
    </source>
</evidence>
<evidence type="ECO:0000256" key="6">
    <source>
        <dbReference type="ARBA" id="ARBA00022777"/>
    </source>
</evidence>
<dbReference type="InterPro" id="IPR000719">
    <property type="entry name" value="Prot_kinase_dom"/>
</dbReference>
<keyword evidence="3" id="KW-0723">Serine/threonine-protein kinase</keyword>
<dbReference type="Pfam" id="PF07970">
    <property type="entry name" value="COPIIcoated_ERV"/>
    <property type="match status" value="1"/>
</dbReference>
<feature type="region of interest" description="Disordered" evidence="12">
    <location>
        <begin position="1"/>
        <end position="59"/>
    </location>
</feature>
<dbReference type="Pfam" id="PF13850">
    <property type="entry name" value="ERGIC_N"/>
    <property type="match status" value="1"/>
</dbReference>
<feature type="compositionally biased region" description="Polar residues" evidence="12">
    <location>
        <begin position="749"/>
        <end position="763"/>
    </location>
</feature>
<feature type="region of interest" description="Disordered" evidence="12">
    <location>
        <begin position="647"/>
        <end position="818"/>
    </location>
</feature>
<feature type="region of interest" description="Disordered" evidence="12">
    <location>
        <begin position="1263"/>
        <end position="1344"/>
    </location>
</feature>
<comment type="caution">
    <text evidence="14">The sequence shown here is derived from an EMBL/GenBank/DDBJ whole genome shotgun (WGS) entry which is preliminary data.</text>
</comment>
<dbReference type="InterPro" id="IPR011009">
    <property type="entry name" value="Kinase-like_dom_sf"/>
</dbReference>
<reference evidence="14" key="1">
    <citation type="submission" date="2020-06" db="EMBL/GenBank/DDBJ databases">
        <title>Draft genome sequences of strains closely related to Aspergillus parafelis and Aspergillus hiratsukae.</title>
        <authorList>
            <person name="Dos Santos R.A.C."/>
            <person name="Rivero-Menendez O."/>
            <person name="Steenwyk J.L."/>
            <person name="Mead M.E."/>
            <person name="Goldman G.H."/>
            <person name="Alastruey-Izquierdo A."/>
            <person name="Rokas A."/>
        </authorList>
    </citation>
    <scope>NUCLEOTIDE SEQUENCE</scope>
    <source>
        <strain evidence="14">CNM-CM7691</strain>
    </source>
</reference>
<feature type="compositionally biased region" description="Polar residues" evidence="12">
    <location>
        <begin position="164"/>
        <end position="182"/>
    </location>
</feature>
<keyword evidence="7 11" id="KW-0067">ATP-binding</keyword>
<proteinExistence type="inferred from homology"/>
<sequence>MTKRRLSIRDQKVPQGPRPQEPSRRRNAPSSFFHSGHSSIDSTNESTRSTNSRVSLRSTSMGNLAKSDYNHTPPDQMEFLAPVNFDDFHNSIMAEPSLNHFPMPGTGSSNPGSQLPGPFTRNPWADNNESSFASRSRSNSVRRKSEVSRLSNQNSSAESVSSRLPASNTAARSRRQSLVQNSAANAPAPRAPRKSIGPGAIPAAASARRQSLSARKASVDTAPADHAGLRPHAQNLDSNGLDKTRLPSNVRNMKAKSLQPPSREPGDHLLTASGLTDHSRSCSTNAVRTPIKNPAGSAITPASSAKRVSVMPPHATGLGARTISPTDARRMKRISMAPQAPPLPYTPPTKADTLPVRPRSCAQSPSSLPRKSVTPSSTRTTPDPSRKSYSSGLSLSSNTSYNSTRNSGSSLQTRFAQNQSSSRLPTPKPRVEHTGGNNEEVPPVPAIPKAYESPKGDVDFQTYFAPRKSSLPLDIGLLKTKVDHDAEHKPARSGNDSNTTNHPGERAMKTPDAKTPASNFGKKNLQPLKLPPLNLLPLSTPVASKIEALKDREDDAQSYTPSGQVISKTPSTPMTASKANFFFRDDDDTMDFTHARSSTSHFVLSTSTIAPLRTASSSSALASFDNNTTGGARTISPYISYTLPKSSSDFSNLQQKANTSGDYSPRISQSYKLTGPRPPTQSSAFSSNAETISQLSTPSDPDNNSVSGSSIFNKITLTRKRSNSKSQRSTATDLDPAKQMPPPRLPASATWNNLSTVKGSSPTLKPAYVQTRRQSSVSGTTVSTMRNPSVSSEQSLALEPSLSNESRESNAAPLRSGSSIFSPVHKIINSAKTSTTANSRQQHESGPDSDVLIADEEMRRLASKRKDFETAARNLDELRRKAGPKERVSPAQALKMANLNIFERGEIIDFKDIYFCGTQNAKKHVGDLNAQAANFGYDDDRGDYNIVIGDHLAYRYEVIDVLGKGSFGQVVRCIDHKTGALVAVKIIRNKKRFHQQALIEVNLLQKLKEWDPHRRHSVVNFTQSFYFRGHLCISTELLGMNLYEFIKAHDFKGFSLKLIRRFTKQILGTLTLLHTKKVIHCDLKPENILLVHPMSSEIRVIDFGSSCFENEKVYTYIQSRFYRSPEVILGMSYGMPIDMWSLGCILAELYSGYPIFPGENEQEQLACIMEVFGPPEKHLIEKSTRKKLFFDSLGKPRLTVSSKGRRRRPSSKDLKQVLKCDDDAFLDFISRCLRWDPARRLAPHDALRHEFITGIKPASRSRSYGMASLSNKRGTTLSNPTARPLPEPPGTSLKNGTFIRSRDISGSSPVKPATVGKRHSTVSGLQPSTPAKRGTTVTSTPGSALPRVAARSISGKPDLATAAAATSLSRLVMNGFASHGLDEDAFGEKSKVKDGLKTFDAFPPSPRGGQWTVLILLVCTFFSISEFRTWLKGTEKQHFSVEKGISHDLQLNLDIVVHMPCDTLDVNIQDAAGDRILAGELLKRERTSWQLWMDKRNYEIYGGAHEYQTLSQEHADRLSEQEADAHVHHVLGEVRRNPRKKFAKGPKLRRGDAVDSCRIYGSLEGNKVQGDFHITARGHGYQNSAPHLEHKTFNFSHMITELSFGPHYPTLLNPLDKTIATTEDHYYKYQYFLSIVPTIYSKGSLALDTYANAPPTSRHSKSLIFTNQYAATSQSSAIPENPFFVPGIFFKYNIEPILLMISEERTSFLTLLVRLVNTVSGVMVTGGWLYQMSGWASELLGRKRRRGKSEGVLTGRHEADD</sequence>
<dbReference type="InterPro" id="IPR050494">
    <property type="entry name" value="Ser_Thr_dual-spec_kinase"/>
</dbReference>
<feature type="compositionally biased region" description="Low complexity" evidence="12">
    <location>
        <begin position="128"/>
        <end position="139"/>
    </location>
</feature>
<dbReference type="GO" id="GO:0004712">
    <property type="term" value="F:protein serine/threonine/tyrosine kinase activity"/>
    <property type="evidence" value="ECO:0007669"/>
    <property type="project" value="UniProtKB-EC"/>
</dbReference>
<dbReference type="InterPro" id="IPR042521">
    <property type="entry name" value="DYRK"/>
</dbReference>
<evidence type="ECO:0000259" key="13">
    <source>
        <dbReference type="PROSITE" id="PS50011"/>
    </source>
</evidence>
<feature type="binding site" evidence="11">
    <location>
        <position position="985"/>
    </location>
    <ligand>
        <name>ATP</name>
        <dbReference type="ChEBI" id="CHEBI:30616"/>
    </ligand>
</feature>
<dbReference type="InterPro" id="IPR012936">
    <property type="entry name" value="Erv_C"/>
</dbReference>
<dbReference type="Gene3D" id="3.30.10.30">
    <property type="entry name" value="DYRK"/>
    <property type="match status" value="1"/>
</dbReference>
<accession>A0A8H6QN59</accession>
<organism evidence="14 15">
    <name type="scientific">Aspergillus felis</name>
    <dbReference type="NCBI Taxonomy" id="1287682"/>
    <lineage>
        <taxon>Eukaryota</taxon>
        <taxon>Fungi</taxon>
        <taxon>Dikarya</taxon>
        <taxon>Ascomycota</taxon>
        <taxon>Pezizomycotina</taxon>
        <taxon>Eurotiomycetes</taxon>
        <taxon>Eurotiomycetidae</taxon>
        <taxon>Eurotiales</taxon>
        <taxon>Aspergillaceae</taxon>
        <taxon>Aspergillus</taxon>
        <taxon>Aspergillus subgen. Fumigati</taxon>
    </lineage>
</organism>
<evidence type="ECO:0000256" key="4">
    <source>
        <dbReference type="ARBA" id="ARBA00022679"/>
    </source>
</evidence>
<feature type="region of interest" description="Disordered" evidence="12">
    <location>
        <begin position="832"/>
        <end position="852"/>
    </location>
</feature>
<evidence type="ECO:0000313" key="14">
    <source>
        <dbReference type="EMBL" id="KAF7176956.1"/>
    </source>
</evidence>
<dbReference type="PANTHER" id="PTHR24058:SF22">
    <property type="entry name" value="DUAL SPECIFICITY TYROSINE-PHOSPHORYLATION-REGULATED KINASE 4"/>
    <property type="match status" value="1"/>
</dbReference>
<feature type="compositionally biased region" description="Polar residues" evidence="12">
    <location>
        <begin position="273"/>
        <end position="287"/>
    </location>
</feature>
<comment type="catalytic activity">
    <reaction evidence="9">
        <text>L-threonyl-[protein] + ATP = O-phospho-L-threonyl-[protein] + ADP + H(+)</text>
        <dbReference type="Rhea" id="RHEA:46608"/>
        <dbReference type="Rhea" id="RHEA-COMP:11060"/>
        <dbReference type="Rhea" id="RHEA-COMP:11605"/>
        <dbReference type="ChEBI" id="CHEBI:15378"/>
        <dbReference type="ChEBI" id="CHEBI:30013"/>
        <dbReference type="ChEBI" id="CHEBI:30616"/>
        <dbReference type="ChEBI" id="CHEBI:61977"/>
        <dbReference type="ChEBI" id="CHEBI:456216"/>
        <dbReference type="EC" id="2.7.12.1"/>
    </reaction>
</comment>
<feature type="region of interest" description="Disordered" evidence="12">
    <location>
        <begin position="553"/>
        <end position="572"/>
    </location>
</feature>
<evidence type="ECO:0000256" key="12">
    <source>
        <dbReference type="SAM" id="MobiDB-lite"/>
    </source>
</evidence>
<evidence type="ECO:0000256" key="11">
    <source>
        <dbReference type="PROSITE-ProRule" id="PRU10141"/>
    </source>
</evidence>
<evidence type="ECO:0000256" key="7">
    <source>
        <dbReference type="ARBA" id="ARBA00022840"/>
    </source>
</evidence>
<dbReference type="Gene3D" id="1.10.510.10">
    <property type="entry name" value="Transferase(Phosphotransferase) domain 1"/>
    <property type="match status" value="1"/>
</dbReference>
<gene>
    <name evidence="14" type="ORF">CNMCM7691_004381</name>
</gene>
<dbReference type="InterPro" id="IPR039542">
    <property type="entry name" value="Erv_N"/>
</dbReference>
<dbReference type="InterPro" id="IPR017441">
    <property type="entry name" value="Protein_kinase_ATP_BS"/>
</dbReference>
<dbReference type="InterPro" id="IPR008271">
    <property type="entry name" value="Ser/Thr_kinase_AS"/>
</dbReference>
<feature type="domain" description="Protein kinase" evidence="13">
    <location>
        <begin position="956"/>
        <end position="1252"/>
    </location>
</feature>
<comment type="catalytic activity">
    <reaction evidence="8">
        <text>L-seryl-[protein] + ATP = O-phospho-L-seryl-[protein] + ADP + H(+)</text>
        <dbReference type="Rhea" id="RHEA:17989"/>
        <dbReference type="Rhea" id="RHEA-COMP:9863"/>
        <dbReference type="Rhea" id="RHEA-COMP:11604"/>
        <dbReference type="ChEBI" id="CHEBI:15378"/>
        <dbReference type="ChEBI" id="CHEBI:29999"/>
        <dbReference type="ChEBI" id="CHEBI:30616"/>
        <dbReference type="ChEBI" id="CHEBI:83421"/>
        <dbReference type="ChEBI" id="CHEBI:456216"/>
        <dbReference type="EC" id="2.7.12.1"/>
    </reaction>
</comment>
<feature type="compositionally biased region" description="Polar residues" evidence="12">
    <location>
        <begin position="680"/>
        <end position="716"/>
    </location>
</feature>
<comment type="catalytic activity">
    <reaction evidence="10">
        <text>L-tyrosyl-[protein] + ATP = O-phospho-L-tyrosyl-[protein] + ADP + H(+)</text>
        <dbReference type="Rhea" id="RHEA:10596"/>
        <dbReference type="Rhea" id="RHEA-COMP:10136"/>
        <dbReference type="Rhea" id="RHEA-COMP:20101"/>
        <dbReference type="ChEBI" id="CHEBI:15378"/>
        <dbReference type="ChEBI" id="CHEBI:30616"/>
        <dbReference type="ChEBI" id="CHEBI:46858"/>
        <dbReference type="ChEBI" id="CHEBI:61978"/>
        <dbReference type="ChEBI" id="CHEBI:456216"/>
        <dbReference type="EC" id="2.7.12.1"/>
    </reaction>
</comment>
<feature type="region of interest" description="Disordered" evidence="12">
    <location>
        <begin position="486"/>
        <end position="526"/>
    </location>
</feature>
<dbReference type="EMBL" id="JACBAG010001905">
    <property type="protein sequence ID" value="KAF7176956.1"/>
    <property type="molecule type" value="Genomic_DNA"/>
</dbReference>
<name>A0A8H6QN59_9EURO</name>
<evidence type="ECO:0000256" key="2">
    <source>
        <dbReference type="ARBA" id="ARBA00013203"/>
    </source>
</evidence>
<feature type="compositionally biased region" description="Low complexity" evidence="12">
    <location>
        <begin position="42"/>
        <end position="55"/>
    </location>
</feature>
<dbReference type="PROSITE" id="PS00108">
    <property type="entry name" value="PROTEIN_KINASE_ST"/>
    <property type="match status" value="1"/>
</dbReference>
<dbReference type="GO" id="GO:0005524">
    <property type="term" value="F:ATP binding"/>
    <property type="evidence" value="ECO:0007669"/>
    <property type="project" value="UniProtKB-UniRule"/>
</dbReference>
<evidence type="ECO:0000313" key="15">
    <source>
        <dbReference type="Proteomes" id="UP000641853"/>
    </source>
</evidence>
<dbReference type="PANTHER" id="PTHR24058">
    <property type="entry name" value="DUAL SPECIFICITY PROTEIN KINASE"/>
    <property type="match status" value="1"/>
</dbReference>
<evidence type="ECO:0000256" key="3">
    <source>
        <dbReference type="ARBA" id="ARBA00022527"/>
    </source>
</evidence>
<feature type="compositionally biased region" description="Polar residues" evidence="12">
    <location>
        <begin position="557"/>
        <end position="572"/>
    </location>
</feature>
<dbReference type="GO" id="GO:0005856">
    <property type="term" value="C:cytoskeleton"/>
    <property type="evidence" value="ECO:0007669"/>
    <property type="project" value="TreeGrafter"/>
</dbReference>
<feature type="compositionally biased region" description="Basic and acidic residues" evidence="12">
    <location>
        <begin position="503"/>
        <end position="512"/>
    </location>
</feature>
<feature type="compositionally biased region" description="Polar residues" evidence="12">
    <location>
        <begin position="411"/>
        <end position="424"/>
    </location>
</feature>
<dbReference type="CDD" id="cd14210">
    <property type="entry name" value="PKc_DYRK"/>
    <property type="match status" value="1"/>
</dbReference>
<feature type="compositionally biased region" description="Polar residues" evidence="12">
    <location>
        <begin position="647"/>
        <end position="672"/>
    </location>
</feature>
<keyword evidence="4" id="KW-0808">Transferase</keyword>
<feature type="compositionally biased region" description="Polar residues" evidence="12">
    <location>
        <begin position="1321"/>
        <end position="1342"/>
    </location>
</feature>
<dbReference type="GO" id="GO:0004674">
    <property type="term" value="F:protein serine/threonine kinase activity"/>
    <property type="evidence" value="ECO:0007669"/>
    <property type="project" value="UniProtKB-KW"/>
</dbReference>
<keyword evidence="6" id="KW-0418">Kinase</keyword>
<feature type="compositionally biased region" description="Low complexity" evidence="12">
    <location>
        <begin position="369"/>
        <end position="410"/>
    </location>
</feature>
<protein>
    <recommendedName>
        <fullName evidence="2">dual-specificity kinase</fullName>
        <ecNumber evidence="2">2.7.12.1</ecNumber>
    </recommendedName>
</protein>
<feature type="compositionally biased region" description="Polar residues" evidence="12">
    <location>
        <begin position="771"/>
        <end position="795"/>
    </location>
</feature>
<feature type="compositionally biased region" description="Low complexity" evidence="12">
    <location>
        <begin position="195"/>
        <end position="216"/>
    </location>
</feature>
<dbReference type="SMART" id="SM00220">
    <property type="entry name" value="S_TKc"/>
    <property type="match status" value="1"/>
</dbReference>
<keyword evidence="15" id="KW-1185">Reference proteome</keyword>
<comment type="similarity">
    <text evidence="1">Belongs to the protein kinase superfamily. CMGC Ser/Thr protein kinase family. MNB/DYRK subfamily.</text>
</comment>
<dbReference type="FunFam" id="1.10.510.10:FF:000112">
    <property type="entry name" value="Putative dual specificity tyrosine-phosphorylation-regulated kinase 2"/>
    <property type="match status" value="1"/>
</dbReference>
<dbReference type="PROSITE" id="PS50011">
    <property type="entry name" value="PROTEIN_KINASE_DOM"/>
    <property type="match status" value="1"/>
</dbReference>
<feature type="compositionally biased region" description="Polar residues" evidence="12">
    <location>
        <begin position="1268"/>
        <end position="1281"/>
    </location>
</feature>
<evidence type="ECO:0000256" key="8">
    <source>
        <dbReference type="ARBA" id="ARBA00049003"/>
    </source>
</evidence>
<dbReference type="Proteomes" id="UP000641853">
    <property type="component" value="Unassembled WGS sequence"/>
</dbReference>
<dbReference type="PROSITE" id="PS00107">
    <property type="entry name" value="PROTEIN_KINASE_ATP"/>
    <property type="match status" value="1"/>
</dbReference>
<evidence type="ECO:0000256" key="5">
    <source>
        <dbReference type="ARBA" id="ARBA00022741"/>
    </source>
</evidence>
<feature type="region of interest" description="Disordered" evidence="12">
    <location>
        <begin position="99"/>
        <end position="453"/>
    </location>
</feature>
<dbReference type="Gene3D" id="3.30.200.20">
    <property type="entry name" value="Phosphorylase Kinase, domain 1"/>
    <property type="match status" value="1"/>
</dbReference>
<keyword evidence="5 11" id="KW-0547">Nucleotide-binding</keyword>
<dbReference type="EC" id="2.7.12.1" evidence="2"/>
<dbReference type="GO" id="GO:0005737">
    <property type="term" value="C:cytoplasm"/>
    <property type="evidence" value="ECO:0007669"/>
    <property type="project" value="TreeGrafter"/>
</dbReference>